<reference evidence="1" key="1">
    <citation type="submission" date="2011-10" db="EMBL/GenBank/DDBJ databases">
        <title>Screening of genes involved in cell adhesion among Lactobacillaceae and functional analysis based on gene expression and binding on HT29 and HT29-MTX cell lines.</title>
        <authorList>
            <person name="Turpin W."/>
            <person name="Humblot C."/>
            <person name="Guyot J.P."/>
            <person name="Thomas M."/>
            <person name="Noordine M.L."/>
        </authorList>
    </citation>
    <scope>NUCLEOTIDE SEQUENCE</scope>
    <source>
        <strain evidence="1">12.9</strain>
    </source>
</reference>
<name>H2A0H5_PEDAC</name>
<protein>
    <submittedName>
        <fullName evidence="1">Mannose specific adhesin</fullName>
    </submittedName>
</protein>
<feature type="non-terminal residue" evidence="1">
    <location>
        <position position="43"/>
    </location>
</feature>
<organism evidence="1">
    <name type="scientific">Pediococcus acidilactici</name>
    <dbReference type="NCBI Taxonomy" id="1254"/>
    <lineage>
        <taxon>Bacteria</taxon>
        <taxon>Bacillati</taxon>
        <taxon>Bacillota</taxon>
        <taxon>Bacilli</taxon>
        <taxon>Lactobacillales</taxon>
        <taxon>Lactobacillaceae</taxon>
        <taxon>Pediococcus</taxon>
        <taxon>Pediococcus acidilactici group</taxon>
    </lineage>
</organism>
<proteinExistence type="predicted"/>
<accession>H2A0H5</accession>
<sequence>VGMVTQPTHHMAPLSRRVTKKLRLLMGLRYSDGGLKIQESRRR</sequence>
<gene>
    <name evidence="1" type="primary">msa</name>
</gene>
<dbReference type="EMBL" id="HE609008">
    <property type="protein sequence ID" value="CCE46030.1"/>
    <property type="molecule type" value="Genomic_DNA"/>
</dbReference>
<dbReference type="AlphaFoldDB" id="H2A0H5"/>
<feature type="non-terminal residue" evidence="1">
    <location>
        <position position="1"/>
    </location>
</feature>
<evidence type="ECO:0000313" key="1">
    <source>
        <dbReference type="EMBL" id="CCE46030.1"/>
    </source>
</evidence>